<evidence type="ECO:0000256" key="1">
    <source>
        <dbReference type="ARBA" id="ARBA00000707"/>
    </source>
</evidence>
<keyword evidence="4" id="KW-0645">Protease</keyword>
<evidence type="ECO:0000313" key="8">
    <source>
        <dbReference type="EMBL" id="CUV06700.1"/>
    </source>
</evidence>
<evidence type="ECO:0000313" key="10">
    <source>
        <dbReference type="Proteomes" id="UP001429100"/>
    </source>
</evidence>
<gene>
    <name evidence="8" type="ORF">CHUDEA6_2750</name>
    <name evidence="9" type="ORF">GY17_00000282</name>
</gene>
<dbReference type="EMBL" id="JTAI01000007">
    <property type="protein sequence ID" value="PPS97632.1"/>
    <property type="molecule type" value="Genomic_DNA"/>
</dbReference>
<dbReference type="Proteomes" id="UP001429100">
    <property type="component" value="Unassembled WGS sequence"/>
</dbReference>
<evidence type="ECO:0000313" key="9">
    <source>
        <dbReference type="EMBL" id="PPS97632.1"/>
    </source>
</evidence>
<evidence type="ECO:0000256" key="5">
    <source>
        <dbReference type="ARBA" id="ARBA00022786"/>
    </source>
</evidence>
<keyword evidence="6" id="KW-0378">Hydrolase</keyword>
<dbReference type="VEuPathDB" id="CryptoDB:ChTU502y2012_379g0030"/>
<comment type="catalytic activity">
    <reaction evidence="1">
        <text>Thiol-dependent hydrolysis of ester, thioester, amide, peptide and isopeptide bonds formed by the C-terminal Gly of ubiquitin (a 76-residue protein attached to proteins as an intracellular targeting signal).</text>
        <dbReference type="EC" id="3.4.19.12"/>
    </reaction>
</comment>
<evidence type="ECO:0000256" key="2">
    <source>
        <dbReference type="ARBA" id="ARBA00010407"/>
    </source>
</evidence>
<evidence type="ECO:0000256" key="4">
    <source>
        <dbReference type="ARBA" id="ARBA00022670"/>
    </source>
</evidence>
<evidence type="ECO:0000259" key="7">
    <source>
        <dbReference type="PROSITE" id="PS50802"/>
    </source>
</evidence>
<dbReference type="VEuPathDB" id="CryptoDB:CHUDEA6_2750"/>
<proteinExistence type="inferred from homology"/>
<reference evidence="9 10" key="1">
    <citation type="submission" date="2014-11" db="EMBL/GenBank/DDBJ databases">
        <title>Comparative genomic analysis of Cryptosporidium hominis reveals occurrence of genetic recombination in virulent subtypes.</title>
        <authorList>
            <person name="Guo Y."/>
            <person name="Tang K."/>
            <person name="Frace M."/>
            <person name="Li N."/>
            <person name="Roellig D.M."/>
            <person name="Sammons S."/>
            <person name="Knipe K."/>
            <person name="Rowe L."/>
            <person name="Feng Y."/>
            <person name="Xiao L."/>
        </authorList>
    </citation>
    <scope>NUCLEOTIDE SEQUENCE [LARGE SCALE GENOMIC DNA]</scope>
    <source>
        <strain evidence="9">30976</strain>
    </source>
</reference>
<organism evidence="8">
    <name type="scientific">Cryptosporidium hominis</name>
    <dbReference type="NCBI Taxonomy" id="237895"/>
    <lineage>
        <taxon>Eukaryota</taxon>
        <taxon>Sar</taxon>
        <taxon>Alveolata</taxon>
        <taxon>Apicomplexa</taxon>
        <taxon>Conoidasida</taxon>
        <taxon>Coccidia</taxon>
        <taxon>Eucoccidiorida</taxon>
        <taxon>Eimeriorina</taxon>
        <taxon>Cryptosporidiidae</taxon>
        <taxon>Cryptosporidium</taxon>
    </lineage>
</organism>
<dbReference type="PANTHER" id="PTHR12419">
    <property type="entry name" value="OTU DOMAIN CONTAINING PROTEIN"/>
    <property type="match status" value="1"/>
</dbReference>
<dbReference type="EMBL" id="LN877952">
    <property type="protein sequence ID" value="CUV06700.1"/>
    <property type="molecule type" value="Genomic_DNA"/>
</dbReference>
<comment type="similarity">
    <text evidence="2">Belongs to the peptidase C85 family.</text>
</comment>
<dbReference type="EC" id="3.4.19.12" evidence="3"/>
<dbReference type="AlphaFoldDB" id="A0A0S4THM3"/>
<reference evidence="9 10" key="3">
    <citation type="submission" date="2017-10" db="EMBL/GenBank/DDBJ databases">
        <title>Consistent, comparative and evidence-based genome annotation and re-annotation for the closely-related species, Cryptosporidium parvum, C. hominis and C. tyzzeri.</title>
        <authorList>
            <person name="Baptista R.P."/>
            <person name="Li Y."/>
            <person name="Sateriale A."/>
            <person name="Striepen B."/>
            <person name="Kissinger J.C."/>
        </authorList>
    </citation>
    <scope>NUCLEOTIDE SEQUENCE [LARGE SCALE GENOMIC DNA]</scope>
    <source>
        <strain evidence="9">30976</strain>
    </source>
</reference>
<dbReference type="InterPro" id="IPR038765">
    <property type="entry name" value="Papain-like_cys_pep_sf"/>
</dbReference>
<keyword evidence="10" id="KW-1185">Reference proteome</keyword>
<dbReference type="GO" id="GO:0006508">
    <property type="term" value="P:proteolysis"/>
    <property type="evidence" value="ECO:0007669"/>
    <property type="project" value="UniProtKB-KW"/>
</dbReference>
<evidence type="ECO:0000256" key="3">
    <source>
        <dbReference type="ARBA" id="ARBA00012759"/>
    </source>
</evidence>
<dbReference type="GO" id="GO:0061578">
    <property type="term" value="F:K63-linked deubiquitinase activity"/>
    <property type="evidence" value="ECO:0007669"/>
    <property type="project" value="TreeGrafter"/>
</dbReference>
<dbReference type="Pfam" id="PF02338">
    <property type="entry name" value="OTU"/>
    <property type="match status" value="1"/>
</dbReference>
<sequence length="399" mass="46422">MKEECLLPYEVRVKNIEGDGNCLFRSIGSQLYGESEHHEIIRSACMDYVDLNKESFSGFVHEYSSIEKYIQEKRKLGVWADNIEVQALSDLYRVPIHIFEKIRNSKLNASLLEKHRLEGSSGAMSENIFYENKEFVYKLLCKIEPRHSSFLDQIKNYYSNSRPIRLLYYNDLHYDSLFYRKEHQTPIINKDIGIIEAESIKNLKVYRTIAKQKEKSSKFPVRGSKIKTDQVGHFNHTSYALLRKKAIKKFPVNYGSSSESDNYVAKSPFFLSVKNKYRDEPESFFEGNYLDKISEGETHFEKLYLKSKELYSKFISRPKSFSERAIGKPACVSKIKSLNNTHLGVVDRYARDVQLSSHQKEFKKLLINDSPRLSSTPNPGKKCVAIYCPQNLKQSTFRN</sequence>
<keyword evidence="5" id="KW-0833">Ubl conjugation pathway</keyword>
<protein>
    <recommendedName>
        <fullName evidence="3">ubiquitinyl hydrolase 1</fullName>
        <ecNumber evidence="3">3.4.19.12</ecNumber>
    </recommendedName>
</protein>
<accession>A0A0S4THM3</accession>
<dbReference type="VEuPathDB" id="CryptoDB:Chro.60317"/>
<dbReference type="Gene3D" id="3.90.70.80">
    <property type="match status" value="1"/>
</dbReference>
<dbReference type="VEuPathDB" id="CryptoDB:GY17_00000282"/>
<dbReference type="InterPro" id="IPR050704">
    <property type="entry name" value="Peptidase_C85-like"/>
</dbReference>
<dbReference type="GO" id="GO:0004843">
    <property type="term" value="F:cysteine-type deubiquitinase activity"/>
    <property type="evidence" value="ECO:0007669"/>
    <property type="project" value="UniProtKB-EC"/>
</dbReference>
<name>A0A0S4THM3_CRYHO</name>
<dbReference type="PANTHER" id="PTHR12419:SF4">
    <property type="entry name" value="OTU DOMAIN-CONTAINING PROTEIN 5"/>
    <property type="match status" value="1"/>
</dbReference>
<dbReference type="SUPFAM" id="SSF54001">
    <property type="entry name" value="Cysteine proteinases"/>
    <property type="match status" value="1"/>
</dbReference>
<feature type="domain" description="OTU" evidence="7">
    <location>
        <begin position="11"/>
        <end position="180"/>
    </location>
</feature>
<dbReference type="GO" id="GO:0016579">
    <property type="term" value="P:protein deubiquitination"/>
    <property type="evidence" value="ECO:0007669"/>
    <property type="project" value="TreeGrafter"/>
</dbReference>
<reference evidence="8" key="2">
    <citation type="submission" date="2015-08" db="EMBL/GenBank/DDBJ databases">
        <authorList>
            <person name="Babu N.S."/>
            <person name="Beckwith C.J."/>
            <person name="Beseler K.G."/>
            <person name="Brison A."/>
            <person name="Carone J.V."/>
            <person name="Caskin T.P."/>
            <person name="Diamond M."/>
            <person name="Durham M.E."/>
            <person name="Foxe J.M."/>
            <person name="Go M."/>
            <person name="Henderson B.A."/>
            <person name="Jones I.B."/>
            <person name="McGettigan J.A."/>
            <person name="Micheletti S.J."/>
            <person name="Nasrallah M.E."/>
            <person name="Ortiz D."/>
            <person name="Piller C.R."/>
            <person name="Privatt S.R."/>
            <person name="Schneider S.L."/>
            <person name="Sharp S."/>
            <person name="Smith T.C."/>
            <person name="Stanton J.D."/>
            <person name="Ullery H.E."/>
            <person name="Wilson R.J."/>
            <person name="Serrano M.G."/>
            <person name="Buck G."/>
            <person name="Lee V."/>
            <person name="Wang Y."/>
            <person name="Carvalho R."/>
            <person name="Voegtly L."/>
            <person name="Shi R."/>
            <person name="Duckworth R."/>
            <person name="Johnson A."/>
            <person name="Loviza R."/>
            <person name="Walstead R."/>
            <person name="Shah Z."/>
            <person name="Kiflezghi M."/>
            <person name="Wade K."/>
            <person name="Ball S.L."/>
            <person name="Bradley K.W."/>
            <person name="Asai D.J."/>
            <person name="Bowman C.A."/>
            <person name="Russell D.A."/>
            <person name="Pope W.H."/>
            <person name="Jacobs-Sera D."/>
            <person name="Hendrix R.W."/>
            <person name="Hatfull G.F."/>
        </authorList>
    </citation>
    <scope>NUCLEOTIDE SEQUENCE [LARGE SCALE GENOMIC DNA]</scope>
</reference>
<dbReference type="Proteomes" id="UP000199752">
    <property type="component" value="Chromosome 6"/>
</dbReference>
<dbReference type="PROSITE" id="PS50802">
    <property type="entry name" value="OTU"/>
    <property type="match status" value="1"/>
</dbReference>
<evidence type="ECO:0000256" key="6">
    <source>
        <dbReference type="ARBA" id="ARBA00022801"/>
    </source>
</evidence>
<dbReference type="InterPro" id="IPR003323">
    <property type="entry name" value="OTU_dom"/>
</dbReference>